<comment type="function">
    <text evidence="2">Hydrolyzes RNA 2',3'-cyclic phosphodiester to an RNA 2'-phosphomonoester.</text>
</comment>
<comment type="similarity">
    <text evidence="2">Belongs to the 2H phosphoesterase superfamily. ThpR family.</text>
</comment>
<organism evidence="3 4">
    <name type="scientific">Swaminathania salitolerans</name>
    <dbReference type="NCBI Taxonomy" id="182838"/>
    <lineage>
        <taxon>Bacteria</taxon>
        <taxon>Pseudomonadati</taxon>
        <taxon>Pseudomonadota</taxon>
        <taxon>Alphaproteobacteria</taxon>
        <taxon>Acetobacterales</taxon>
        <taxon>Acetobacteraceae</taxon>
        <taxon>Swaminathania</taxon>
    </lineage>
</organism>
<dbReference type="EMBL" id="BJVC01000001">
    <property type="protein sequence ID" value="GEL01535.1"/>
    <property type="molecule type" value="Genomic_DNA"/>
</dbReference>
<dbReference type="NCBIfam" id="TIGR02258">
    <property type="entry name" value="2_5_ligase"/>
    <property type="match status" value="1"/>
</dbReference>
<dbReference type="PANTHER" id="PTHR35561">
    <property type="entry name" value="RNA 2',3'-CYCLIC PHOSPHODIESTERASE"/>
    <property type="match status" value="1"/>
</dbReference>
<keyword evidence="4" id="KW-1185">Reference proteome</keyword>
<evidence type="ECO:0000313" key="4">
    <source>
        <dbReference type="Proteomes" id="UP000321405"/>
    </source>
</evidence>
<dbReference type="HAMAP" id="MF_01940">
    <property type="entry name" value="RNA_CPDase"/>
    <property type="match status" value="1"/>
</dbReference>
<dbReference type="SUPFAM" id="SSF55144">
    <property type="entry name" value="LigT-like"/>
    <property type="match status" value="1"/>
</dbReference>
<accession>A0A511BMP3</accession>
<reference evidence="3 4" key="1">
    <citation type="submission" date="2019-07" db="EMBL/GenBank/DDBJ databases">
        <title>Whole genome shotgun sequence of Swaminathania salitolerans NBRC 104436.</title>
        <authorList>
            <person name="Hosoyama A."/>
            <person name="Uohara A."/>
            <person name="Ohji S."/>
            <person name="Ichikawa N."/>
        </authorList>
    </citation>
    <scope>NUCLEOTIDE SEQUENCE [LARGE SCALE GENOMIC DNA]</scope>
    <source>
        <strain evidence="3 4">NBRC 104436</strain>
    </source>
</reference>
<comment type="caution">
    <text evidence="3">The sequence shown here is derived from an EMBL/GenBank/DDBJ whole genome shotgun (WGS) entry which is preliminary data.</text>
</comment>
<dbReference type="InterPro" id="IPR004175">
    <property type="entry name" value="RNA_CPDase"/>
</dbReference>
<proteinExistence type="inferred from homology"/>
<dbReference type="EC" id="3.1.4.58" evidence="2"/>
<gene>
    <name evidence="3" type="primary">ligT</name>
    <name evidence="3" type="ORF">SSA02_06980</name>
</gene>
<comment type="caution">
    <text evidence="2">Lacks conserved residue(s) required for the propagation of feature annotation.</text>
</comment>
<dbReference type="Proteomes" id="UP000321405">
    <property type="component" value="Unassembled WGS sequence"/>
</dbReference>
<comment type="catalytic activity">
    <reaction evidence="2">
        <text>a 3'-end 2',3'-cyclophospho-ribonucleotide-RNA + H2O = a 3'-end 2'-phospho-ribonucleotide-RNA + H(+)</text>
        <dbReference type="Rhea" id="RHEA:11828"/>
        <dbReference type="Rhea" id="RHEA-COMP:10464"/>
        <dbReference type="Rhea" id="RHEA-COMP:17353"/>
        <dbReference type="ChEBI" id="CHEBI:15377"/>
        <dbReference type="ChEBI" id="CHEBI:15378"/>
        <dbReference type="ChEBI" id="CHEBI:83064"/>
        <dbReference type="ChEBI" id="CHEBI:173113"/>
        <dbReference type="EC" id="3.1.4.58"/>
    </reaction>
</comment>
<dbReference type="Pfam" id="PF13563">
    <property type="entry name" value="2_5_RNA_ligase2"/>
    <property type="match status" value="1"/>
</dbReference>
<protein>
    <recommendedName>
        <fullName evidence="2">RNA 2',3'-cyclic phosphodiesterase</fullName>
        <shortName evidence="2">RNA 2',3'-CPDase</shortName>
        <ecNumber evidence="2">3.1.4.58</ecNumber>
    </recommendedName>
</protein>
<name>A0A511BMP3_9PROT</name>
<feature type="active site" description="Proton donor" evidence="2">
    <location>
        <position position="36"/>
    </location>
</feature>
<evidence type="ECO:0000313" key="3">
    <source>
        <dbReference type="EMBL" id="GEL01535.1"/>
    </source>
</evidence>
<evidence type="ECO:0000256" key="1">
    <source>
        <dbReference type="ARBA" id="ARBA00022801"/>
    </source>
</evidence>
<dbReference type="AlphaFoldDB" id="A0A511BMP3"/>
<feature type="short sequence motif" description="HXTX 1" evidence="2">
    <location>
        <begin position="36"/>
        <end position="39"/>
    </location>
</feature>
<sequence>MRLFAALDLSGEHRRLLSSLRRPIPGVTWYPPETYHLTLRFIGDITSRPLLEEIDHALASVEGAAFAIEPSGVGISTLPARARLWAGVRPSDALARLQSRIETALRRAGLPAEKKRFQPHIALAALGGAPDAETIQWMQGHNLMRGTPATIGHFTLFRSHRSHDAPVYESCAEYPFSGGISAPAGMSVMPGEPGGFAF</sequence>
<dbReference type="RefSeq" id="WP_186807649.1">
    <property type="nucleotide sequence ID" value="NZ_BJVC01000001.1"/>
</dbReference>
<dbReference type="InterPro" id="IPR009097">
    <property type="entry name" value="Cyclic_Pdiesterase"/>
</dbReference>
<dbReference type="GO" id="GO:0008664">
    <property type="term" value="F:RNA 2',3'-cyclic 3'-phosphodiesterase activity"/>
    <property type="evidence" value="ECO:0007669"/>
    <property type="project" value="UniProtKB-EC"/>
</dbReference>
<dbReference type="GO" id="GO:0004113">
    <property type="term" value="F:2',3'-cyclic-nucleotide 3'-phosphodiesterase activity"/>
    <property type="evidence" value="ECO:0007669"/>
    <property type="project" value="InterPro"/>
</dbReference>
<evidence type="ECO:0000256" key="2">
    <source>
        <dbReference type="HAMAP-Rule" id="MF_01940"/>
    </source>
</evidence>
<dbReference type="PANTHER" id="PTHR35561:SF1">
    <property type="entry name" value="RNA 2',3'-CYCLIC PHOSPHODIESTERASE"/>
    <property type="match status" value="1"/>
</dbReference>
<feature type="active site" description="Proton acceptor" evidence="2">
    <location>
        <position position="120"/>
    </location>
</feature>
<dbReference type="Gene3D" id="3.90.1140.10">
    <property type="entry name" value="Cyclic phosphodiesterase"/>
    <property type="match status" value="1"/>
</dbReference>
<keyword evidence="1 2" id="KW-0378">Hydrolase</keyword>